<dbReference type="AlphaFoldDB" id="A0A140DYS4"/>
<evidence type="ECO:0000313" key="1">
    <source>
        <dbReference type="EMBL" id="AMK55801.1"/>
    </source>
</evidence>
<keyword evidence="2" id="KW-1185">Reference proteome</keyword>
<name>A0A140DYS4_9FIRM</name>
<proteinExistence type="predicted"/>
<evidence type="ECO:0000313" key="2">
    <source>
        <dbReference type="Proteomes" id="UP000069771"/>
    </source>
</evidence>
<dbReference type="EMBL" id="CP011391">
    <property type="protein sequence ID" value="AMK55801.1"/>
    <property type="molecule type" value="Genomic_DNA"/>
</dbReference>
<accession>A0A140DYS4</accession>
<dbReference type="Proteomes" id="UP000069771">
    <property type="component" value="Chromosome"/>
</dbReference>
<sequence length="40" mass="4421">MRKGEKRAGLESPARIRETGYVLQSVLPKQKALPAGTVRK</sequence>
<gene>
    <name evidence="1" type="ORF">AALO17_26670</name>
</gene>
<reference evidence="1 2" key="1">
    <citation type="journal article" date="2016" name="Gut Pathog.">
        <title>Whole genome sequencing of "Faecalibaculum rodentium" ALO17, isolated from C57BL/6J laboratory mouse feces.</title>
        <authorList>
            <person name="Lim S."/>
            <person name="Chang D.H."/>
            <person name="Ahn S."/>
            <person name="Kim B.C."/>
        </authorList>
    </citation>
    <scope>NUCLEOTIDE SEQUENCE [LARGE SCALE GENOMIC DNA]</scope>
    <source>
        <strain evidence="1 2">Alo17</strain>
    </source>
</reference>
<dbReference type="KEGG" id="fro:AALO17_26670"/>
<protein>
    <submittedName>
        <fullName evidence="1">Uncharacterized protein</fullName>
    </submittedName>
</protein>
<organism evidence="1 2">
    <name type="scientific">Faecalibaculum rodentium</name>
    <dbReference type="NCBI Taxonomy" id="1702221"/>
    <lineage>
        <taxon>Bacteria</taxon>
        <taxon>Bacillati</taxon>
        <taxon>Bacillota</taxon>
        <taxon>Erysipelotrichia</taxon>
        <taxon>Erysipelotrichales</taxon>
        <taxon>Erysipelotrichaceae</taxon>
        <taxon>Faecalibaculum</taxon>
    </lineage>
</organism>